<reference evidence="2 3" key="1">
    <citation type="journal article" date="2010" name="Stand. Genomic Sci.">
        <title>Complete genome sequence of Conexibacter woesei type strain (ID131577).</title>
        <authorList>
            <person name="Pukall R."/>
            <person name="Lapidus A."/>
            <person name="Glavina Del Rio T."/>
            <person name="Copeland A."/>
            <person name="Tice H."/>
            <person name="Cheng J.-F."/>
            <person name="Lucas S."/>
            <person name="Chen F."/>
            <person name="Nolan M."/>
            <person name="Bruce D."/>
            <person name="Goodwin L."/>
            <person name="Pitluck S."/>
            <person name="Mavromatis K."/>
            <person name="Ivanova N."/>
            <person name="Ovchinnikova G."/>
            <person name="Pati A."/>
            <person name="Chen A."/>
            <person name="Palaniappan K."/>
            <person name="Land M."/>
            <person name="Hauser L."/>
            <person name="Chang Y.-J."/>
            <person name="Jeffries C.D."/>
            <person name="Chain P."/>
            <person name="Meincke L."/>
            <person name="Sims D."/>
            <person name="Brettin T."/>
            <person name="Detter J.C."/>
            <person name="Rohde M."/>
            <person name="Goeker M."/>
            <person name="Bristow J."/>
            <person name="Eisen J.A."/>
            <person name="Markowitz V."/>
            <person name="Kyrpides N.C."/>
            <person name="Klenk H.-P."/>
            <person name="Hugenholtz P."/>
        </authorList>
    </citation>
    <scope>NUCLEOTIDE SEQUENCE [LARGE SCALE GENOMIC DNA]</scope>
    <source>
        <strain evidence="3">DSM 14684 / CIP 108061 / JCM 11494 / NBRC 100937 / ID131577</strain>
    </source>
</reference>
<dbReference type="KEGG" id="cwo:Cwoe_4994"/>
<dbReference type="Gene3D" id="3.20.20.370">
    <property type="entry name" value="Glycoside hydrolase/deacetylase"/>
    <property type="match status" value="1"/>
</dbReference>
<dbReference type="EMBL" id="CP001854">
    <property type="protein sequence ID" value="ADB53405.1"/>
    <property type="molecule type" value="Genomic_DNA"/>
</dbReference>
<evidence type="ECO:0000259" key="1">
    <source>
        <dbReference type="PROSITE" id="PS51677"/>
    </source>
</evidence>
<dbReference type="eggNOG" id="COG0726">
    <property type="taxonomic scope" value="Bacteria"/>
</dbReference>
<dbReference type="InterPro" id="IPR011330">
    <property type="entry name" value="Glyco_hydro/deAcase_b/a-brl"/>
</dbReference>
<keyword evidence="3" id="KW-1185">Reference proteome</keyword>
<organism evidence="2 3">
    <name type="scientific">Conexibacter woesei (strain DSM 14684 / CCUG 47730 / CIP 108061 / JCM 11494 / NBRC 100937 / ID131577)</name>
    <dbReference type="NCBI Taxonomy" id="469383"/>
    <lineage>
        <taxon>Bacteria</taxon>
        <taxon>Bacillati</taxon>
        <taxon>Actinomycetota</taxon>
        <taxon>Thermoleophilia</taxon>
        <taxon>Solirubrobacterales</taxon>
        <taxon>Conexibacteraceae</taxon>
        <taxon>Conexibacter</taxon>
    </lineage>
</organism>
<dbReference type="STRING" id="469383.Cwoe_4994"/>
<sequence length="263" mass="28580" precursor="true">MSRPGAFAGATVCLTFDVDAESVYDARERVGLSSVSHGRFGIVRGLPRLLGVLDRLGLPATFYVPGMTARRYPDAIRALVAAGHELGHHGHRHLESLGRPLEQQARELDEGLAALDDVAGVRPAGYRSPSWELTAETLGLLVDAGFAWDSSCMGDDRPYVERHGELEILELPVHWSLDDWPFFGFDAVAGGRIAALGAWLEATRGEIAHAAAERRAVTITMHPEVIGRGYRFAALERLLQELAADDAVRFLAHRQLAAEALAT</sequence>
<feature type="domain" description="NodB homology" evidence="1">
    <location>
        <begin position="28"/>
        <end position="251"/>
    </location>
</feature>
<dbReference type="CDD" id="cd10938">
    <property type="entry name" value="CE4_HpPgdA_like"/>
    <property type="match status" value="1"/>
</dbReference>
<dbReference type="OrthoDB" id="9784220at2"/>
<accession>D3FCB0</accession>
<evidence type="ECO:0000313" key="2">
    <source>
        <dbReference type="EMBL" id="ADB53405.1"/>
    </source>
</evidence>
<dbReference type="SUPFAM" id="SSF88713">
    <property type="entry name" value="Glycoside hydrolase/deacetylase"/>
    <property type="match status" value="1"/>
</dbReference>
<proteinExistence type="predicted"/>
<protein>
    <submittedName>
        <fullName evidence="2">Polysaccharide deacetylase</fullName>
    </submittedName>
</protein>
<name>D3FCB0_CONWI</name>
<dbReference type="InterPro" id="IPR002509">
    <property type="entry name" value="NODB_dom"/>
</dbReference>
<dbReference type="HOGENOM" id="CLU_029940_1_1_11"/>
<gene>
    <name evidence="2" type="ordered locus">Cwoe_4994</name>
</gene>
<dbReference type="RefSeq" id="WP_012936456.1">
    <property type="nucleotide sequence ID" value="NC_013739.1"/>
</dbReference>
<dbReference type="AlphaFoldDB" id="D3FCB0"/>
<evidence type="ECO:0000313" key="3">
    <source>
        <dbReference type="Proteomes" id="UP000008229"/>
    </source>
</evidence>
<dbReference type="GO" id="GO:0016810">
    <property type="term" value="F:hydrolase activity, acting on carbon-nitrogen (but not peptide) bonds"/>
    <property type="evidence" value="ECO:0007669"/>
    <property type="project" value="InterPro"/>
</dbReference>
<dbReference type="PANTHER" id="PTHR47561">
    <property type="entry name" value="POLYSACCHARIDE DEACETYLASE FAMILY PROTEIN (AFU_ORTHOLOGUE AFUA_6G05030)"/>
    <property type="match status" value="1"/>
</dbReference>
<dbReference type="Pfam" id="PF01522">
    <property type="entry name" value="Polysacc_deac_1"/>
    <property type="match status" value="1"/>
</dbReference>
<dbReference type="PANTHER" id="PTHR47561:SF1">
    <property type="entry name" value="POLYSACCHARIDE DEACETYLASE FAMILY PROTEIN (AFU_ORTHOLOGUE AFUA_6G05030)"/>
    <property type="match status" value="1"/>
</dbReference>
<dbReference type="InterPro" id="IPR037950">
    <property type="entry name" value="PgdA-like"/>
</dbReference>
<dbReference type="GO" id="GO:0005975">
    <property type="term" value="P:carbohydrate metabolic process"/>
    <property type="evidence" value="ECO:0007669"/>
    <property type="project" value="InterPro"/>
</dbReference>
<dbReference type="PROSITE" id="PS51677">
    <property type="entry name" value="NODB"/>
    <property type="match status" value="1"/>
</dbReference>
<reference evidence="3" key="2">
    <citation type="submission" date="2010-01" db="EMBL/GenBank/DDBJ databases">
        <title>The complete genome of Conexibacter woesei DSM 14684.</title>
        <authorList>
            <consortium name="US DOE Joint Genome Institute (JGI-PGF)"/>
            <person name="Lucas S."/>
            <person name="Copeland A."/>
            <person name="Lapidus A."/>
            <person name="Glavina del Rio T."/>
            <person name="Dalin E."/>
            <person name="Tice H."/>
            <person name="Bruce D."/>
            <person name="Goodwin L."/>
            <person name="Pitluck S."/>
            <person name="Kyrpides N."/>
            <person name="Mavromatis K."/>
            <person name="Ivanova N."/>
            <person name="Mikhailova N."/>
            <person name="Chertkov O."/>
            <person name="Brettin T."/>
            <person name="Detter J.C."/>
            <person name="Han C."/>
            <person name="Larimer F."/>
            <person name="Land M."/>
            <person name="Hauser L."/>
            <person name="Markowitz V."/>
            <person name="Cheng J.-F."/>
            <person name="Hugenholtz P."/>
            <person name="Woyke T."/>
            <person name="Wu D."/>
            <person name="Pukall R."/>
            <person name="Steenblock K."/>
            <person name="Schneider S."/>
            <person name="Klenk H.-P."/>
            <person name="Eisen J.A."/>
        </authorList>
    </citation>
    <scope>NUCLEOTIDE SEQUENCE [LARGE SCALE GENOMIC DNA]</scope>
    <source>
        <strain evidence="3">DSM 14684 / CIP 108061 / JCM 11494 / NBRC 100937 / ID131577</strain>
    </source>
</reference>
<dbReference type="Proteomes" id="UP000008229">
    <property type="component" value="Chromosome"/>
</dbReference>